<dbReference type="GO" id="GO:0003677">
    <property type="term" value="F:DNA binding"/>
    <property type="evidence" value="ECO:0007669"/>
    <property type="project" value="InterPro"/>
</dbReference>
<organism evidence="4 5">
    <name type="scientific">Pseudoalteromonas phenolica</name>
    <dbReference type="NCBI Taxonomy" id="161398"/>
    <lineage>
        <taxon>Bacteria</taxon>
        <taxon>Pseudomonadati</taxon>
        <taxon>Pseudomonadota</taxon>
        <taxon>Gammaproteobacteria</taxon>
        <taxon>Alteromonadales</taxon>
        <taxon>Pseudoalteromonadaceae</taxon>
        <taxon>Pseudoalteromonas</taxon>
    </lineage>
</organism>
<evidence type="ECO:0000313" key="5">
    <source>
        <dbReference type="Proteomes" id="UP000061457"/>
    </source>
</evidence>
<name>A0A0S2K5K9_9GAMM</name>
<evidence type="ECO:0000256" key="2">
    <source>
        <dbReference type="SAM" id="Phobius"/>
    </source>
</evidence>
<evidence type="ECO:0000256" key="1">
    <source>
        <dbReference type="ARBA" id="ARBA00023012"/>
    </source>
</evidence>
<dbReference type="OrthoDB" id="6305254at2"/>
<keyword evidence="5" id="KW-1185">Reference proteome</keyword>
<dbReference type="PROSITE" id="PS50930">
    <property type="entry name" value="HTH_LYTTR"/>
    <property type="match status" value="1"/>
</dbReference>
<feature type="domain" description="HTH LytTR-type" evidence="3">
    <location>
        <begin position="178"/>
        <end position="282"/>
    </location>
</feature>
<dbReference type="PANTHER" id="PTHR37299">
    <property type="entry name" value="TRANSCRIPTIONAL REGULATOR-RELATED"/>
    <property type="match status" value="1"/>
</dbReference>
<proteinExistence type="predicted"/>
<dbReference type="GO" id="GO:0000156">
    <property type="term" value="F:phosphorelay response regulator activity"/>
    <property type="evidence" value="ECO:0007669"/>
    <property type="project" value="InterPro"/>
</dbReference>
<dbReference type="Gene3D" id="2.40.50.1020">
    <property type="entry name" value="LytTr DNA-binding domain"/>
    <property type="match status" value="1"/>
</dbReference>
<sequence>MARSPHFLHYSNQYGALLLMAYIFINNTINATSDIMEAKRDGALPFQLWEPFVWEYSSALSTLMLVPGVIFLLKYQPFSFQAIARSLGLYFFASVVFSVLHVSIMVALRKLVYWSQAASYDFGLLWYEFLYEYRKDVWGFVFLIVVIKSYHYLIGQLKGEAHLLQQTEESVQPQFERLLVRKLGKEFIIKVSDIEWLESAGNYVNLHIDGRVYPLRATLTKLSEQLEPYGFCRIHRSHAVRLDAISSITPIQSGDSEITLISGKKLNLSRRYKEQFKGLLLPNKP</sequence>
<dbReference type="STRING" id="161398.PP2015_3307"/>
<dbReference type="Proteomes" id="UP000061457">
    <property type="component" value="Chromosome I"/>
</dbReference>
<dbReference type="InterPro" id="IPR007492">
    <property type="entry name" value="LytTR_DNA-bd_dom"/>
</dbReference>
<keyword evidence="1" id="KW-0902">Two-component regulatory system</keyword>
<reference evidence="4 5" key="1">
    <citation type="submission" date="2015-11" db="EMBL/GenBank/DDBJ databases">
        <authorList>
            <person name="Zhang Y."/>
            <person name="Guo Z."/>
        </authorList>
    </citation>
    <scope>NUCLEOTIDE SEQUENCE [LARGE SCALE GENOMIC DNA]</scope>
    <source>
        <strain evidence="4 5">KCTC 12086</strain>
    </source>
</reference>
<accession>A0A0S2K5K9</accession>
<dbReference type="SMART" id="SM00850">
    <property type="entry name" value="LytTR"/>
    <property type="match status" value="1"/>
</dbReference>
<dbReference type="InterPro" id="IPR046947">
    <property type="entry name" value="LytR-like"/>
</dbReference>
<feature type="transmembrane region" description="Helical" evidence="2">
    <location>
        <begin position="56"/>
        <end position="75"/>
    </location>
</feature>
<protein>
    <submittedName>
        <fullName evidence="4">Response regulator receiver domain-containing protein</fullName>
    </submittedName>
</protein>
<evidence type="ECO:0000313" key="4">
    <source>
        <dbReference type="EMBL" id="ALO43783.1"/>
    </source>
</evidence>
<feature type="transmembrane region" description="Helical" evidence="2">
    <location>
        <begin position="137"/>
        <end position="154"/>
    </location>
</feature>
<evidence type="ECO:0000259" key="3">
    <source>
        <dbReference type="PROSITE" id="PS50930"/>
    </source>
</evidence>
<dbReference type="PIRSF" id="PIRSF031767">
    <property type="entry name" value="MHYE_LytTR"/>
    <property type="match status" value="1"/>
</dbReference>
<dbReference type="KEGG" id="pphe:PP2015_3307"/>
<feature type="transmembrane region" description="Helical" evidence="2">
    <location>
        <begin position="87"/>
        <end position="108"/>
    </location>
</feature>
<keyword evidence="2" id="KW-0472">Membrane</keyword>
<dbReference type="Pfam" id="PF04397">
    <property type="entry name" value="LytTR"/>
    <property type="match status" value="1"/>
</dbReference>
<dbReference type="InterPro" id="IPR012379">
    <property type="entry name" value="LytTR_MHYE"/>
</dbReference>
<feature type="transmembrane region" description="Helical" evidence="2">
    <location>
        <begin position="7"/>
        <end position="25"/>
    </location>
</feature>
<dbReference type="PATRIC" id="fig|161398.10.peg.3372"/>
<keyword evidence="2" id="KW-0812">Transmembrane</keyword>
<dbReference type="RefSeq" id="WP_058031425.1">
    <property type="nucleotide sequence ID" value="NZ_CP013187.1"/>
</dbReference>
<keyword evidence="2" id="KW-1133">Transmembrane helix</keyword>
<dbReference type="EMBL" id="CP013187">
    <property type="protein sequence ID" value="ALO43783.1"/>
    <property type="molecule type" value="Genomic_DNA"/>
</dbReference>
<dbReference type="AlphaFoldDB" id="A0A0S2K5K9"/>
<gene>
    <name evidence="4" type="ORF">PP2015_3307</name>
</gene>
<dbReference type="PANTHER" id="PTHR37299:SF1">
    <property type="entry name" value="STAGE 0 SPORULATION PROTEIN A HOMOLOG"/>
    <property type="match status" value="1"/>
</dbReference>